<dbReference type="SUPFAM" id="SSF81631">
    <property type="entry name" value="PAP/OAS1 substrate-binding domain"/>
    <property type="match status" value="1"/>
</dbReference>
<dbReference type="Proteomes" id="UP000002748">
    <property type="component" value="Unassembled WGS sequence"/>
</dbReference>
<name>J6F142_TRIAS</name>
<feature type="region of interest" description="Disordered" evidence="1">
    <location>
        <begin position="1"/>
        <end position="25"/>
    </location>
</feature>
<evidence type="ECO:0000313" key="3">
    <source>
        <dbReference type="EMBL" id="EJT48877.1"/>
    </source>
</evidence>
<feature type="domain" description="Poly(A) RNA polymerase mitochondrial-like central palm" evidence="2">
    <location>
        <begin position="406"/>
        <end position="548"/>
    </location>
</feature>
<comment type="caution">
    <text evidence="3">The sequence shown here is derived from an EMBL/GenBank/DDBJ whole genome shotgun (WGS) entry which is preliminary data.</text>
</comment>
<dbReference type="InterPro" id="IPR043519">
    <property type="entry name" value="NT_sf"/>
</dbReference>
<dbReference type="PANTHER" id="PTHR12271">
    <property type="entry name" value="POLY A POLYMERASE CID PAP -RELATED"/>
    <property type="match status" value="1"/>
</dbReference>
<evidence type="ECO:0000259" key="2">
    <source>
        <dbReference type="Pfam" id="PF22600"/>
    </source>
</evidence>
<dbReference type="VEuPathDB" id="FungiDB:A1Q1_02046"/>
<dbReference type="GO" id="GO:0031123">
    <property type="term" value="P:RNA 3'-end processing"/>
    <property type="evidence" value="ECO:0007669"/>
    <property type="project" value="TreeGrafter"/>
</dbReference>
<dbReference type="EMBL" id="ALBS01000188">
    <property type="protein sequence ID" value="EJT48877.1"/>
    <property type="molecule type" value="Genomic_DNA"/>
</dbReference>
<dbReference type="Gene3D" id="1.10.1410.10">
    <property type="match status" value="1"/>
</dbReference>
<feature type="compositionally biased region" description="Low complexity" evidence="1">
    <location>
        <begin position="787"/>
        <end position="804"/>
    </location>
</feature>
<dbReference type="GO" id="GO:0010605">
    <property type="term" value="P:negative regulation of macromolecule metabolic process"/>
    <property type="evidence" value="ECO:0007669"/>
    <property type="project" value="UniProtKB-ARBA"/>
</dbReference>
<dbReference type="PANTHER" id="PTHR12271:SF40">
    <property type="entry name" value="POLY(A) RNA POLYMERASE GLD2"/>
    <property type="match status" value="1"/>
</dbReference>
<protein>
    <recommendedName>
        <fullName evidence="2">Poly(A) RNA polymerase mitochondrial-like central palm domain-containing protein</fullName>
    </recommendedName>
</protein>
<feature type="compositionally biased region" description="Low complexity" evidence="1">
    <location>
        <begin position="867"/>
        <end position="879"/>
    </location>
</feature>
<feature type="compositionally biased region" description="Low complexity" evidence="1">
    <location>
        <begin position="193"/>
        <end position="206"/>
    </location>
</feature>
<dbReference type="HOGENOM" id="CLU_323425_0_0_1"/>
<dbReference type="InterPro" id="IPR054708">
    <property type="entry name" value="MTPAP-like_central"/>
</dbReference>
<feature type="region of interest" description="Disordered" evidence="1">
    <location>
        <begin position="104"/>
        <end position="304"/>
    </location>
</feature>
<accession>J6F142</accession>
<reference evidence="3 4" key="1">
    <citation type="journal article" date="2012" name="Eukaryot. Cell">
        <title>Draft genome sequence of CBS 2479, the standard type strain of Trichosporon asahii.</title>
        <authorList>
            <person name="Yang R.Y."/>
            <person name="Li H.T."/>
            <person name="Zhu H."/>
            <person name="Zhou G.P."/>
            <person name="Wang M."/>
            <person name="Wang L."/>
        </authorList>
    </citation>
    <scope>NUCLEOTIDE SEQUENCE [LARGE SCALE GENOMIC DNA]</scope>
    <source>
        <strain evidence="4">ATCC 90039 / CBS 2479 / JCM 2466 / KCTC 7840 / NCYC 2677 / UAMH 7654</strain>
    </source>
</reference>
<evidence type="ECO:0000256" key="1">
    <source>
        <dbReference type="SAM" id="MobiDB-lite"/>
    </source>
</evidence>
<dbReference type="Pfam" id="PF22600">
    <property type="entry name" value="MTPAP-like_central"/>
    <property type="match status" value="1"/>
</dbReference>
<feature type="compositionally biased region" description="Pro residues" evidence="1">
    <location>
        <begin position="272"/>
        <end position="281"/>
    </location>
</feature>
<proteinExistence type="predicted"/>
<dbReference type="CDD" id="cd05402">
    <property type="entry name" value="NT_PAP_TUTase"/>
    <property type="match status" value="1"/>
</dbReference>
<dbReference type="AlphaFoldDB" id="J6F142"/>
<dbReference type="OrthoDB" id="2274644at2759"/>
<dbReference type="GO" id="GO:0016779">
    <property type="term" value="F:nucleotidyltransferase activity"/>
    <property type="evidence" value="ECO:0007669"/>
    <property type="project" value="UniProtKB-ARBA"/>
</dbReference>
<sequence length="894" mass="96117">METLIDLVEPDAPTAPSSTSCDDDVFTVPSAQRGEADLIVLYDDLLDLDTPPSTPPQVVKQLSSPSSPLLTLEQTLRLFEPPQLHYSPELTPVDYTDVNPHAPLVELDSCEGPAARPRPPHTAPSVPRAPSGSYTSSQSSSRPSSQPTQLSSTRVSSVSTQFAARASPLVPPVAETPAQSRPYSARPAPTQQAHIAAPLASIPSSARTARQTSIDKGKNGFAAADPHKTGPPATASPADTSPVASTARPKPRPLPPIPQVSRVAPPQTTDPAAPPPPPAAPPKKSARAARRATDSDSELTEPEGAVTEFFYAPTAAFMTELSKEAYADKAAYELYLRAPSPRTRIPLSNNYTPLEESLLRSWAKAEPSLEQRKLIKDLLATLTMGLERWELKSGAANGRACERVLRVDPFGSVAWGGSTGSKGDLDLVIIVRAWQAVRTDTRISGSPKDVRMVIEGMLMVDHPSLWRPDPVGDKYEVMRPIVKAKNSLYNVYYLKQKLSQIAGVSDCQAIKGATVPIVKFKYRNSIECDINVNDMGGWNNSKLILAYCELSPFVLRPLVHFLKLWAARFNLNDPSASRGPRTFSSYCLTLMAIAYLQAVGHLPNLQQGVKVPQNLDPANAYLPDTVWVNWGRQKGAAAHIWFRQKPLPGWVQEDITLGDALIGFFAFLKGSFDASSQVLSVLNGGVIKRTSEKGTAEERRRLVAKQLAQLSPENASVRLADFDDMERTNWHEGMGTGKSGVQPLAWTRDALVVQDPFIWEKDGMADRDRLSIDTSTTPGRAPPPPAVSAGASQASSSRPSPVSQLTTFPNPFQDEPEPGLLPSLISKVKSTFGGATPQAPPPPSEAQQIAEAARKSGVGQGTKSTGPKPTQKPAAKAPTAPAPKPKQPAPPSCD</sequence>
<feature type="compositionally biased region" description="Low complexity" evidence="1">
    <location>
        <begin position="230"/>
        <end position="247"/>
    </location>
</feature>
<gene>
    <name evidence="3" type="ORF">A1Q1_02046</name>
</gene>
<dbReference type="SUPFAM" id="SSF81301">
    <property type="entry name" value="Nucleotidyltransferase"/>
    <property type="match status" value="1"/>
</dbReference>
<dbReference type="GeneID" id="25985560"/>
<dbReference type="Gene3D" id="3.30.460.10">
    <property type="entry name" value="Beta Polymerase, domain 2"/>
    <property type="match status" value="1"/>
</dbReference>
<feature type="compositionally biased region" description="Low complexity" evidence="1">
    <location>
        <begin position="130"/>
        <end position="153"/>
    </location>
</feature>
<organism evidence="3 4">
    <name type="scientific">Trichosporon asahii var. asahii (strain ATCC 90039 / CBS 2479 / JCM 2466 / KCTC 7840 / NBRC 103889/ NCYC 2677 / UAMH 7654)</name>
    <name type="common">Yeast</name>
    <dbReference type="NCBI Taxonomy" id="1186058"/>
    <lineage>
        <taxon>Eukaryota</taxon>
        <taxon>Fungi</taxon>
        <taxon>Dikarya</taxon>
        <taxon>Basidiomycota</taxon>
        <taxon>Agaricomycotina</taxon>
        <taxon>Tremellomycetes</taxon>
        <taxon>Trichosporonales</taxon>
        <taxon>Trichosporonaceae</taxon>
        <taxon>Trichosporon</taxon>
    </lineage>
</organism>
<feature type="region of interest" description="Disordered" evidence="1">
    <location>
        <begin position="768"/>
        <end position="894"/>
    </location>
</feature>
<feature type="compositionally biased region" description="Pro residues" evidence="1">
    <location>
        <begin position="880"/>
        <end position="894"/>
    </location>
</feature>
<dbReference type="KEGG" id="tasa:A1Q1_02046"/>
<dbReference type="RefSeq" id="XP_014180529.1">
    <property type="nucleotide sequence ID" value="XM_014325054.1"/>
</dbReference>
<evidence type="ECO:0000313" key="4">
    <source>
        <dbReference type="Proteomes" id="UP000002748"/>
    </source>
</evidence>